<evidence type="ECO:0000313" key="2">
    <source>
        <dbReference type="EMBL" id="PSM37884.1"/>
    </source>
</evidence>
<evidence type="ECO:0000256" key="1">
    <source>
        <dbReference type="SAM" id="Phobius"/>
    </source>
</evidence>
<keyword evidence="3" id="KW-1185">Reference proteome</keyword>
<keyword evidence="1" id="KW-0812">Transmembrane</keyword>
<reference evidence="2 3" key="1">
    <citation type="submission" date="2018-03" db="EMBL/GenBank/DDBJ databases">
        <title>Streptomyces dioscori sp. nov., a novel endophytic actinobacterium isolated from bulbil of Dioscorea bulbifera L.</title>
        <authorList>
            <person name="Zhikuan W."/>
        </authorList>
    </citation>
    <scope>NUCLEOTIDE SEQUENCE [LARGE SCALE GENOMIC DNA]</scope>
    <source>
        <strain evidence="2 3">A217</strain>
    </source>
</reference>
<name>A0A2P8PV42_9ACTN</name>
<comment type="caution">
    <text evidence="2">The sequence shown here is derived from an EMBL/GenBank/DDBJ whole genome shotgun (WGS) entry which is preliminary data.</text>
</comment>
<keyword evidence="1" id="KW-0472">Membrane</keyword>
<evidence type="ECO:0000313" key="3">
    <source>
        <dbReference type="Proteomes" id="UP000240429"/>
    </source>
</evidence>
<proteinExistence type="predicted"/>
<sequence>MWQGDASAEKRAFLCGPVFDRSSRVRILPEATTEDRRRRGALFLVSYVFYVSYVWCLSYVWCVPYVSCGVAAVRRCAL</sequence>
<keyword evidence="1" id="KW-1133">Transmembrane helix</keyword>
<dbReference type="EMBL" id="PYBJ01000034">
    <property type="protein sequence ID" value="PSM37884.1"/>
    <property type="molecule type" value="Genomic_DNA"/>
</dbReference>
<dbReference type="AlphaFoldDB" id="A0A2P8PV42"/>
<organism evidence="2 3">
    <name type="scientific">Streptomyces dioscori</name>
    <dbReference type="NCBI Taxonomy" id="2109333"/>
    <lineage>
        <taxon>Bacteria</taxon>
        <taxon>Bacillati</taxon>
        <taxon>Actinomycetota</taxon>
        <taxon>Actinomycetes</taxon>
        <taxon>Kitasatosporales</taxon>
        <taxon>Streptomycetaceae</taxon>
        <taxon>Streptomyces</taxon>
        <taxon>Streptomyces aurantiacus group</taxon>
    </lineage>
</organism>
<protein>
    <submittedName>
        <fullName evidence="2">Uncharacterized protein</fullName>
    </submittedName>
</protein>
<accession>A0A2P8PV42</accession>
<gene>
    <name evidence="2" type="ORF">C6Y14_39335</name>
</gene>
<dbReference type="Proteomes" id="UP000240429">
    <property type="component" value="Unassembled WGS sequence"/>
</dbReference>
<feature type="transmembrane region" description="Helical" evidence="1">
    <location>
        <begin position="41"/>
        <end position="61"/>
    </location>
</feature>